<sequence length="214" mass="24588">MIRLALQCGRNSFGDEDFEEQPLNKAEDYPSLEVHMWYFENVLLVSLIENEVCLFCPKPARRDQMLLLPSRRVCTTCEPQASIFACRRRQSEPEHLVFFHLCPFTENRILTCTFFLALLALICHCPPNGEAETMLPSRTDRRSKEQDNLKSDIENNRPIILLILEPPRNLILFNIHFPPLGGAHFVYLPEYQKIASVGSASSVLWTCRSQGFSS</sequence>
<evidence type="ECO:0000313" key="2">
    <source>
        <dbReference type="WBParaSite" id="L893_g692.t1"/>
    </source>
</evidence>
<dbReference type="WBParaSite" id="L893_g692.t1">
    <property type="protein sequence ID" value="L893_g692.t1"/>
    <property type="gene ID" value="L893_g692"/>
</dbReference>
<accession>A0A1I8AKL5</accession>
<reference evidence="2" key="1">
    <citation type="submission" date="2016-11" db="UniProtKB">
        <authorList>
            <consortium name="WormBaseParasite"/>
        </authorList>
    </citation>
    <scope>IDENTIFICATION</scope>
</reference>
<proteinExistence type="predicted"/>
<name>A0A1I8AKL5_9BILA</name>
<protein>
    <submittedName>
        <fullName evidence="2">UDENN domain-containing protein</fullName>
    </submittedName>
</protein>
<dbReference type="AlphaFoldDB" id="A0A1I8AKL5"/>
<evidence type="ECO:0000313" key="1">
    <source>
        <dbReference type="Proteomes" id="UP000095287"/>
    </source>
</evidence>
<organism evidence="1 2">
    <name type="scientific">Steinernema glaseri</name>
    <dbReference type="NCBI Taxonomy" id="37863"/>
    <lineage>
        <taxon>Eukaryota</taxon>
        <taxon>Metazoa</taxon>
        <taxon>Ecdysozoa</taxon>
        <taxon>Nematoda</taxon>
        <taxon>Chromadorea</taxon>
        <taxon>Rhabditida</taxon>
        <taxon>Tylenchina</taxon>
        <taxon>Panagrolaimomorpha</taxon>
        <taxon>Strongyloidoidea</taxon>
        <taxon>Steinernematidae</taxon>
        <taxon>Steinernema</taxon>
    </lineage>
</organism>
<keyword evidence="1" id="KW-1185">Reference proteome</keyword>
<dbReference type="Proteomes" id="UP000095287">
    <property type="component" value="Unplaced"/>
</dbReference>